<dbReference type="AlphaFoldDB" id="A0A1R3RP54"/>
<name>A0A1R3RP54_ASPC5</name>
<dbReference type="STRING" id="602072.A0A1R3RP54"/>
<gene>
    <name evidence="4" type="ORF">ASPCADRAFT_46971</name>
    <name evidence="3" type="ORF">ASPCADRAFT_47070</name>
</gene>
<evidence type="ECO:0000313" key="3">
    <source>
        <dbReference type="EMBL" id="OOF96225.1"/>
    </source>
</evidence>
<evidence type="ECO:0000256" key="2">
    <source>
        <dbReference type="SAM" id="Phobius"/>
    </source>
</evidence>
<dbReference type="EMBL" id="KV907498">
    <property type="protein sequence ID" value="OOF96225.1"/>
    <property type="molecule type" value="Genomic_DNA"/>
</dbReference>
<sequence>MYRAARLLRKPQITFQISPPLPRDSNYAPVRYLQIKRPWVRNVLATILFTGAALHTWSSFVVLRFDETLYNTDGSPDSLPGADAPTPAGKFDRDQYTPTGSDVDTKPRFIAFGWPRLCEGKFYAVTDPEWQAFKGVAADRDKLPGLKDELALVVLDAASQSSLLSHMLGGPLSVAEFWLEHRFPYRAPPVYYRSGLQISQDGFSWVLKPMSAEDGDRLQRWTRPLFVAHAIKDAFSVLLSRQLSRFSTSSEEQIVESPISLRDNSLSSGLRGLDGLNDLPQSVSQPPPLSSQKGASLTRNASRLHPYISTLQGLPLPNLGSGSDLRMALLAFKWRLNYCWARSMHSSRRGVMYISGPVGIRGPNGICRVEVKGEYDVMTSQWTAVSMDIRDLNLYNQRALGPR</sequence>
<accession>A0A1R3RP54</accession>
<reference evidence="4" key="1">
    <citation type="submission" date="2016-12" db="EMBL/GenBank/DDBJ databases">
        <authorList>
            <consortium name="DOE Joint Genome Institute"/>
            <person name="Riley R."/>
            <person name="Kuo A."/>
            <person name="Sun H."/>
            <person name="Pangilinan J."/>
            <person name="Culley D."/>
            <person name="Salamov A."/>
            <person name="Magnuson J."/>
            <person name="Bruno K."/>
            <person name="Henrissat B."/>
            <person name="Berka R."/>
            <person name="Tsang A."/>
            <person name="Barry K."/>
            <person name="lapidus A."/>
            <person name="Martin J."/>
            <person name="Lindquist E."/>
            <person name="Wang Z."/>
            <person name="Baker S."/>
            <person name="Grigoriev I."/>
            <person name="Nordberg H.P."/>
            <person name="Cantor M.N."/>
            <person name="Hua S.X."/>
        </authorList>
    </citation>
    <scope>NUCLEOTIDE SEQUENCE [LARGE SCALE GENOMIC DNA]</scope>
    <source>
        <strain evidence="4">ITEM 5010</strain>
    </source>
</reference>
<dbReference type="OMA" id="TAFHLWS"/>
<feature type="transmembrane region" description="Helical" evidence="2">
    <location>
        <begin position="43"/>
        <end position="63"/>
    </location>
</feature>
<protein>
    <submittedName>
        <fullName evidence="4">Uncharacterized protein</fullName>
    </submittedName>
</protein>
<dbReference type="EMBL" id="KV907498">
    <property type="protein sequence ID" value="OOF96263.1"/>
    <property type="molecule type" value="Genomic_DNA"/>
</dbReference>
<evidence type="ECO:0000256" key="1">
    <source>
        <dbReference type="SAM" id="MobiDB-lite"/>
    </source>
</evidence>
<reference evidence="5" key="2">
    <citation type="journal article" date="2017" name="Genome Biol.">
        <title>Comparative genomics reveals high biological diversity and specific adaptations in the industrially and medically important fungal genus Aspergillus.</title>
        <authorList>
            <person name="de Vries R.P."/>
            <person name="Riley R."/>
            <person name="Wiebenga A."/>
            <person name="Aguilar-Osorio G."/>
            <person name="Amillis S."/>
            <person name="Uchima C.A."/>
            <person name="Anderluh G."/>
            <person name="Asadollahi M."/>
            <person name="Askin M."/>
            <person name="Barry K."/>
            <person name="Battaglia E."/>
            <person name="Bayram O."/>
            <person name="Benocci T."/>
            <person name="Braus-Stromeyer S.A."/>
            <person name="Caldana C."/>
            <person name="Canovas D."/>
            <person name="Cerqueira G.C."/>
            <person name="Chen F."/>
            <person name="Chen W."/>
            <person name="Choi C."/>
            <person name="Clum A."/>
            <person name="Dos Santos R.A."/>
            <person name="Damasio A.R."/>
            <person name="Diallinas G."/>
            <person name="Emri T."/>
            <person name="Fekete E."/>
            <person name="Flipphi M."/>
            <person name="Freyberg S."/>
            <person name="Gallo A."/>
            <person name="Gournas C."/>
            <person name="Habgood R."/>
            <person name="Hainaut M."/>
            <person name="Harispe M.L."/>
            <person name="Henrissat B."/>
            <person name="Hilden K.S."/>
            <person name="Hope R."/>
            <person name="Hossain A."/>
            <person name="Karabika E."/>
            <person name="Karaffa L."/>
            <person name="Karanyi Z."/>
            <person name="Krasevec N."/>
            <person name="Kuo A."/>
            <person name="Kusch H."/>
            <person name="LaButti K."/>
            <person name="Lagendijk E.L."/>
            <person name="Lapidus A."/>
            <person name="Levasseur A."/>
            <person name="Lindquist E."/>
            <person name="Lipzen A."/>
            <person name="Logrieco A.F."/>
            <person name="MacCabe A."/>
            <person name="Maekelae M.R."/>
            <person name="Malavazi I."/>
            <person name="Melin P."/>
            <person name="Meyer V."/>
            <person name="Mielnichuk N."/>
            <person name="Miskei M."/>
            <person name="Molnar A.P."/>
            <person name="Mule G."/>
            <person name="Ngan C.Y."/>
            <person name="Orejas M."/>
            <person name="Orosz E."/>
            <person name="Ouedraogo J.P."/>
            <person name="Overkamp K.M."/>
            <person name="Park H.-S."/>
            <person name="Perrone G."/>
            <person name="Piumi F."/>
            <person name="Punt P.J."/>
            <person name="Ram A.F."/>
            <person name="Ramon A."/>
            <person name="Rauscher S."/>
            <person name="Record E."/>
            <person name="Riano-Pachon D.M."/>
            <person name="Robert V."/>
            <person name="Roehrig J."/>
            <person name="Ruller R."/>
            <person name="Salamov A."/>
            <person name="Salih N.S."/>
            <person name="Samson R.A."/>
            <person name="Sandor E."/>
            <person name="Sanguinetti M."/>
            <person name="Schuetze T."/>
            <person name="Sepcic K."/>
            <person name="Shelest E."/>
            <person name="Sherlock G."/>
            <person name="Sophianopoulou V."/>
            <person name="Squina F.M."/>
            <person name="Sun H."/>
            <person name="Susca A."/>
            <person name="Todd R.B."/>
            <person name="Tsang A."/>
            <person name="Unkles S.E."/>
            <person name="van de Wiele N."/>
            <person name="van Rossen-Uffink D."/>
            <person name="Oliveira J.V."/>
            <person name="Vesth T.C."/>
            <person name="Visser J."/>
            <person name="Yu J.-H."/>
            <person name="Zhou M."/>
            <person name="Andersen M.R."/>
            <person name="Archer D.B."/>
            <person name="Baker S.E."/>
            <person name="Benoit I."/>
            <person name="Brakhage A.A."/>
            <person name="Braus G.H."/>
            <person name="Fischer R."/>
            <person name="Frisvad J.C."/>
            <person name="Goldman G.H."/>
            <person name="Houbraken J."/>
            <person name="Oakley B."/>
            <person name="Pocsi I."/>
            <person name="Scazzocchio C."/>
            <person name="Seiboth B."/>
            <person name="vanKuyk P.A."/>
            <person name="Wortman J."/>
            <person name="Dyer P.S."/>
            <person name="Grigoriev I.V."/>
        </authorList>
    </citation>
    <scope>NUCLEOTIDE SEQUENCE [LARGE SCALE GENOMIC DNA]</scope>
    <source>
        <strain evidence="5">ITEM 5010</strain>
    </source>
</reference>
<dbReference type="VEuPathDB" id="FungiDB:ASPCADRAFT_46971"/>
<organism evidence="4 5">
    <name type="scientific">Aspergillus carbonarius (strain ITEM 5010)</name>
    <dbReference type="NCBI Taxonomy" id="602072"/>
    <lineage>
        <taxon>Eukaryota</taxon>
        <taxon>Fungi</taxon>
        <taxon>Dikarya</taxon>
        <taxon>Ascomycota</taxon>
        <taxon>Pezizomycotina</taxon>
        <taxon>Eurotiomycetes</taxon>
        <taxon>Eurotiomycetidae</taxon>
        <taxon>Eurotiales</taxon>
        <taxon>Aspergillaceae</taxon>
        <taxon>Aspergillus</taxon>
        <taxon>Aspergillus subgen. Circumdati</taxon>
    </lineage>
</organism>
<keyword evidence="2" id="KW-0472">Membrane</keyword>
<evidence type="ECO:0000313" key="5">
    <source>
        <dbReference type="Proteomes" id="UP000188318"/>
    </source>
</evidence>
<keyword evidence="5" id="KW-1185">Reference proteome</keyword>
<keyword evidence="2" id="KW-0812">Transmembrane</keyword>
<proteinExistence type="predicted"/>
<dbReference type="OrthoDB" id="8062037at2759"/>
<dbReference type="Proteomes" id="UP000188318">
    <property type="component" value="Unassembled WGS sequence"/>
</dbReference>
<evidence type="ECO:0000313" key="4">
    <source>
        <dbReference type="EMBL" id="OOF96263.1"/>
    </source>
</evidence>
<dbReference type="VEuPathDB" id="FungiDB:ASPCADRAFT_47070"/>
<feature type="region of interest" description="Disordered" evidence="1">
    <location>
        <begin position="74"/>
        <end position="102"/>
    </location>
</feature>
<keyword evidence="2" id="KW-1133">Transmembrane helix</keyword>